<dbReference type="Proteomes" id="UP001152795">
    <property type="component" value="Unassembled WGS sequence"/>
</dbReference>
<keyword evidence="2" id="KW-1185">Reference proteome</keyword>
<dbReference type="AlphaFoldDB" id="A0A7D9ED83"/>
<name>A0A7D9ED83_PARCT</name>
<reference evidence="1" key="1">
    <citation type="submission" date="2020-04" db="EMBL/GenBank/DDBJ databases">
        <authorList>
            <person name="Alioto T."/>
            <person name="Alioto T."/>
            <person name="Gomez Garrido J."/>
        </authorList>
    </citation>
    <scope>NUCLEOTIDE SEQUENCE</scope>
    <source>
        <strain evidence="1">A484AB</strain>
    </source>
</reference>
<evidence type="ECO:0000313" key="1">
    <source>
        <dbReference type="EMBL" id="CAB4006310.1"/>
    </source>
</evidence>
<gene>
    <name evidence="1" type="ORF">PACLA_8A078229</name>
</gene>
<dbReference type="EMBL" id="CACRXK020005473">
    <property type="protein sequence ID" value="CAB4006310.1"/>
    <property type="molecule type" value="Genomic_DNA"/>
</dbReference>
<accession>A0A7D9ED83</accession>
<evidence type="ECO:0000313" key="2">
    <source>
        <dbReference type="Proteomes" id="UP001152795"/>
    </source>
</evidence>
<sequence>MSLIQSLLSNESLQAKWIRLVLFNSGGFEMKLKYYLHLFSAILDVIYVFWSCGAVLSRYQADRTRSSCRPEPGPFTTPDRTVHQANSTWPYPAHQLAGFKLNLKCYDYVHLFATVLGVLYVFWFCCSKVDLQQIALFIRPQPGPYHIRW</sequence>
<comment type="caution">
    <text evidence="1">The sequence shown here is derived from an EMBL/GenBank/DDBJ whole genome shotgun (WGS) entry which is preliminary data.</text>
</comment>
<protein>
    <submittedName>
        <fullName evidence="1">Uncharacterized protein</fullName>
    </submittedName>
</protein>
<proteinExistence type="predicted"/>
<organism evidence="1 2">
    <name type="scientific">Paramuricea clavata</name>
    <name type="common">Red gorgonian</name>
    <name type="synonym">Violescent sea-whip</name>
    <dbReference type="NCBI Taxonomy" id="317549"/>
    <lineage>
        <taxon>Eukaryota</taxon>
        <taxon>Metazoa</taxon>
        <taxon>Cnidaria</taxon>
        <taxon>Anthozoa</taxon>
        <taxon>Octocorallia</taxon>
        <taxon>Malacalcyonacea</taxon>
        <taxon>Plexauridae</taxon>
        <taxon>Paramuricea</taxon>
    </lineage>
</organism>